<dbReference type="PANTHER" id="PTHR11669:SF20">
    <property type="entry name" value="REPLICATION FACTOR C SUBUNIT 4"/>
    <property type="match status" value="1"/>
</dbReference>
<reference evidence="6 7" key="1">
    <citation type="submission" date="2019-12" db="EMBL/GenBank/DDBJ databases">
        <authorList>
            <person name="Harris M."/>
            <person name="Ho T.C."/>
            <person name="Fruchtman H."/>
            <person name="Garin M."/>
            <person name="Kubatin V."/>
            <person name="Lu T."/>
            <person name="Xue L."/>
            <person name="Marr M.T."/>
        </authorList>
    </citation>
    <scope>NUCLEOTIDE SEQUENCE [LARGE SCALE GENOMIC DNA]</scope>
</reference>
<dbReference type="InterPro" id="IPR003593">
    <property type="entry name" value="AAA+_ATPase"/>
</dbReference>
<comment type="similarity">
    <text evidence="4">Belongs to the Tevenvirinae sliding-clamp-loader large subunit family.</text>
</comment>
<gene>
    <name evidence="6" type="ORF">VH12019_00342</name>
</gene>
<dbReference type="EC" id="3.6.4.-" evidence="4"/>
<dbReference type="GO" id="GO:0039693">
    <property type="term" value="P:viral DNA genome replication"/>
    <property type="evidence" value="ECO:0007669"/>
    <property type="project" value="UniProtKB-UniRule"/>
</dbReference>
<name>A0A6B9STX3_9CAUD</name>
<dbReference type="GO" id="GO:0006281">
    <property type="term" value="P:DNA repair"/>
    <property type="evidence" value="ECO:0007669"/>
    <property type="project" value="TreeGrafter"/>
</dbReference>
<dbReference type="Pfam" id="PF00004">
    <property type="entry name" value="AAA"/>
    <property type="match status" value="1"/>
</dbReference>
<dbReference type="Pfam" id="PF21328">
    <property type="entry name" value="Gp44_lid"/>
    <property type="match status" value="1"/>
</dbReference>
<keyword evidence="2 4" id="KW-0547">Nucleotide-binding</keyword>
<proteinExistence type="inferred from homology"/>
<dbReference type="Gene3D" id="1.10.8.60">
    <property type="match status" value="1"/>
</dbReference>
<evidence type="ECO:0000256" key="1">
    <source>
        <dbReference type="ARBA" id="ARBA00022705"/>
    </source>
</evidence>
<feature type="binding site" evidence="4">
    <location>
        <position position="205"/>
    </location>
    <ligand>
        <name>ATP</name>
        <dbReference type="ChEBI" id="CHEBI:30616"/>
    </ligand>
</feature>
<feature type="binding site" evidence="4">
    <location>
        <position position="25"/>
    </location>
    <ligand>
        <name>ATP</name>
        <dbReference type="ChEBI" id="CHEBI:30616"/>
    </ligand>
</feature>
<comment type="function">
    <text evidence="4">Forms the sliding-clamp-loader together with the small subunit. Functions as an ATPase enzyme. The clamp loader holds the clamp in an open conformation and places it onto the DNA. 4 ATP molecules must bind to the sliding-clamp-loader before the latter can open the sliding clamp. ATP hydrolysis triggers the detachment of the sliding clamp from the sliding-clamp-loader, freeing the sliding clamp to track along DNA.</text>
</comment>
<keyword evidence="4" id="KW-0378">Hydrolase</keyword>
<dbReference type="HAMAP" id="MF_04162">
    <property type="entry name" value="T4_Clamp_Loader_L"/>
    <property type="match status" value="1"/>
</dbReference>
<dbReference type="InterPro" id="IPR027417">
    <property type="entry name" value="P-loop_NTPase"/>
</dbReference>
<keyword evidence="1" id="KW-0235">DNA replication</keyword>
<evidence type="ECO:0000256" key="2">
    <source>
        <dbReference type="ARBA" id="ARBA00022741"/>
    </source>
</evidence>
<dbReference type="InterPro" id="IPR046388">
    <property type="entry name" value="T4_Clamp_Loader_L"/>
</dbReference>
<dbReference type="GO" id="GO:0016887">
    <property type="term" value="F:ATP hydrolysis activity"/>
    <property type="evidence" value="ECO:0007669"/>
    <property type="project" value="UniProtKB-UniRule"/>
</dbReference>
<comment type="subunit">
    <text evidence="4">The sliding-clamp-loader consists of 4 large subunits and 1 small subunit. Interacts with the sliding clamp; this interaction allows the sliding-clamp-loader to open the sliding clamp. Part of the replicase complex that includes the DNA polymerase, the polymerase clamp, the clamp loader complex, the single-stranded DNA binding protein, the primase, the helicase and the helicase assembly factor.</text>
</comment>
<dbReference type="Gene3D" id="1.20.272.10">
    <property type="match status" value="1"/>
</dbReference>
<dbReference type="CDD" id="cd00009">
    <property type="entry name" value="AAA"/>
    <property type="match status" value="1"/>
</dbReference>
<dbReference type="GO" id="GO:0006261">
    <property type="term" value="P:DNA-templated DNA replication"/>
    <property type="evidence" value="ECO:0007669"/>
    <property type="project" value="TreeGrafter"/>
</dbReference>
<dbReference type="PANTHER" id="PTHR11669">
    <property type="entry name" value="REPLICATION FACTOR C / DNA POLYMERASE III GAMMA-TAU SUBUNIT"/>
    <property type="match status" value="1"/>
</dbReference>
<dbReference type="GO" id="GO:0003677">
    <property type="term" value="F:DNA binding"/>
    <property type="evidence" value="ECO:0007669"/>
    <property type="project" value="UniProtKB-UniRule"/>
</dbReference>
<dbReference type="EMBL" id="MN794232">
    <property type="protein sequence ID" value="QHJ74261.1"/>
    <property type="molecule type" value="Genomic_DNA"/>
</dbReference>
<organism evidence="6 7">
    <name type="scientific">Vibrio phage VH1_2019</name>
    <dbReference type="NCBI Taxonomy" id="2686307"/>
    <lineage>
        <taxon>Viruses</taxon>
        <taxon>Duplodnaviria</taxon>
        <taxon>Heunggongvirae</taxon>
        <taxon>Uroviricota</taxon>
        <taxon>Caudoviricetes</taxon>
        <taxon>Pantevenvirales</taxon>
        <taxon>Straboviridae</taxon>
        <taxon>Schizotequatrovirus</taxon>
        <taxon>Schizotequatrovirus KVP40</taxon>
    </lineage>
</organism>
<evidence type="ECO:0000256" key="3">
    <source>
        <dbReference type="ARBA" id="ARBA00022840"/>
    </source>
</evidence>
<dbReference type="Gene3D" id="3.40.50.300">
    <property type="entry name" value="P-loop containing nucleotide triphosphate hydrolases"/>
    <property type="match status" value="1"/>
</dbReference>
<accession>A0A6B9STX3</accession>
<dbReference type="SUPFAM" id="SSF52540">
    <property type="entry name" value="P-loop containing nucleoside triphosphate hydrolases"/>
    <property type="match status" value="1"/>
</dbReference>
<keyword evidence="3 4" id="KW-0067">ATP-binding</keyword>
<evidence type="ECO:0000256" key="4">
    <source>
        <dbReference type="HAMAP-Rule" id="MF_04162"/>
    </source>
</evidence>
<dbReference type="GO" id="GO:0003689">
    <property type="term" value="F:DNA clamp loader activity"/>
    <property type="evidence" value="ECO:0007669"/>
    <property type="project" value="UniProtKB-UniRule"/>
</dbReference>
<evidence type="ECO:0000259" key="5">
    <source>
        <dbReference type="SMART" id="SM00382"/>
    </source>
</evidence>
<dbReference type="SMART" id="SM00382">
    <property type="entry name" value="AAA"/>
    <property type="match status" value="1"/>
</dbReference>
<feature type="binding site" evidence="4">
    <location>
        <begin position="13"/>
        <end position="16"/>
    </location>
    <ligand>
        <name>ATP</name>
        <dbReference type="ChEBI" id="CHEBI:30616"/>
    </ligand>
</feature>
<feature type="binding site" evidence="4">
    <location>
        <begin position="54"/>
        <end position="59"/>
    </location>
    <ligand>
        <name>ATP</name>
        <dbReference type="ChEBI" id="CHEBI:30616"/>
    </ligand>
</feature>
<dbReference type="InterPro" id="IPR048815">
    <property type="entry name" value="Gp44_lid"/>
</dbReference>
<protein>
    <recommendedName>
        <fullName evidence="4">Sliding-clamp-loader large subunit</fullName>
        <ecNumber evidence="4">3.6.4.-</ecNumber>
    </recommendedName>
    <alternativeName>
        <fullName evidence="4">Clamp loader gp44 subunit</fullName>
    </alternativeName>
</protein>
<dbReference type="GO" id="GO:0005524">
    <property type="term" value="F:ATP binding"/>
    <property type="evidence" value="ECO:0007669"/>
    <property type="project" value="UniProtKB-UniRule"/>
</dbReference>
<sequence length="318" mass="35484">MAIQSVANELLWEQKYRPQSIKDCVLPERVRKLFQKMVDDNQIPNMLLCSSSPGTGKTTVARAVLADMGYEVLFVNASSSRGIGLVQNDLPAFCSTVSFSGNPKAVILDEADNLTPDAQKALRGLIEQYSKNVRFVLTCNYAQKILTPIRSRLQEFEFVYNKEEQLSCVKQMIVRSMQICKQEGVSVTNAAVLKELVKRNYPDNRKTIVSLQNYARNGVIDEGILSEITANDDISEMLDALKSKDFKTVRSLIPKYSGDIASFLHNLYKAAYTHLDGNSIPVFIQIVGEANNNATTCVDTEILLAYTLVQIMLECTFA</sequence>
<evidence type="ECO:0000313" key="7">
    <source>
        <dbReference type="Proteomes" id="UP000464957"/>
    </source>
</evidence>
<dbReference type="InterPro" id="IPR003959">
    <property type="entry name" value="ATPase_AAA_core"/>
</dbReference>
<keyword evidence="4" id="KW-1194">Viral DNA replication</keyword>
<keyword evidence="4" id="KW-0238">DNA-binding</keyword>
<dbReference type="Proteomes" id="UP000464957">
    <property type="component" value="Segment"/>
</dbReference>
<evidence type="ECO:0000313" key="6">
    <source>
        <dbReference type="EMBL" id="QHJ74261.1"/>
    </source>
</evidence>
<dbReference type="InterPro" id="IPR050238">
    <property type="entry name" value="DNA_Rep/Repair_Clamp_Loader"/>
</dbReference>
<feature type="domain" description="AAA+ ATPase" evidence="5">
    <location>
        <begin position="42"/>
        <end position="163"/>
    </location>
</feature>